<evidence type="ECO:0000313" key="1">
    <source>
        <dbReference type="EMBL" id="KAJ6219861.1"/>
    </source>
</evidence>
<keyword evidence="2" id="KW-1185">Reference proteome</keyword>
<feature type="non-terminal residue" evidence="1">
    <location>
        <position position="67"/>
    </location>
</feature>
<dbReference type="Proteomes" id="UP001142055">
    <property type="component" value="Chromosome 2"/>
</dbReference>
<dbReference type="EMBL" id="JAPWDV010000002">
    <property type="protein sequence ID" value="KAJ6219861.1"/>
    <property type="molecule type" value="Genomic_DNA"/>
</dbReference>
<proteinExistence type="predicted"/>
<accession>A0A9Q0RMM1</accession>
<evidence type="ECO:0000313" key="2">
    <source>
        <dbReference type="Proteomes" id="UP001142055"/>
    </source>
</evidence>
<organism evidence="1 2">
    <name type="scientific">Blomia tropicalis</name>
    <name type="common">Mite</name>
    <dbReference type="NCBI Taxonomy" id="40697"/>
    <lineage>
        <taxon>Eukaryota</taxon>
        <taxon>Metazoa</taxon>
        <taxon>Ecdysozoa</taxon>
        <taxon>Arthropoda</taxon>
        <taxon>Chelicerata</taxon>
        <taxon>Arachnida</taxon>
        <taxon>Acari</taxon>
        <taxon>Acariformes</taxon>
        <taxon>Sarcoptiformes</taxon>
        <taxon>Astigmata</taxon>
        <taxon>Glycyphagoidea</taxon>
        <taxon>Echimyopodidae</taxon>
        <taxon>Blomia</taxon>
    </lineage>
</organism>
<comment type="caution">
    <text evidence="1">The sequence shown here is derived from an EMBL/GenBank/DDBJ whole genome shotgun (WGS) entry which is preliminary data.</text>
</comment>
<gene>
    <name evidence="1" type="ORF">RDWZM_005673</name>
</gene>
<dbReference type="AlphaFoldDB" id="A0A9Q0RMM1"/>
<name>A0A9Q0RMM1_BLOTA</name>
<reference evidence="1" key="1">
    <citation type="submission" date="2022-12" db="EMBL/GenBank/DDBJ databases">
        <title>Genome assemblies of Blomia tropicalis.</title>
        <authorList>
            <person name="Cui Y."/>
        </authorList>
    </citation>
    <scope>NUCLEOTIDE SEQUENCE</scope>
    <source>
        <tissue evidence="1">Adult mites</tissue>
    </source>
</reference>
<sequence>MDNSGLVGSGLKPTNLTLSNWNADCSSRFHSLTSTHYGECSSFSTYPLDGTLFVFYRPSDVGRPITI</sequence>
<protein>
    <submittedName>
        <fullName evidence="1">Uncharacterized protein</fullName>
    </submittedName>
</protein>